<reference evidence="1 2" key="1">
    <citation type="journal article" date="2009" name="Environ. Microbiol.">
        <title>Genome sequence of Desulfobacterium autotrophicum HRM2, a marine sulfate reducer oxidizing organic carbon completely to carbon dioxide.</title>
        <authorList>
            <person name="Strittmatter A.W."/>
            <person name="Liesegang H."/>
            <person name="Rabus R."/>
            <person name="Decker I."/>
            <person name="Amann J."/>
            <person name="Andres S."/>
            <person name="Henne A."/>
            <person name="Fricke W.F."/>
            <person name="Martinez-Arias R."/>
            <person name="Bartels D."/>
            <person name="Goesmann A."/>
            <person name="Krause L."/>
            <person name="Puehler A."/>
            <person name="Klenk H.P."/>
            <person name="Richter M."/>
            <person name="Schuler M."/>
            <person name="Gloeckner F.O."/>
            <person name="Meyerdierks A."/>
            <person name="Gottschalk G."/>
            <person name="Amann R."/>
        </authorList>
    </citation>
    <scope>NUCLEOTIDE SEQUENCE [LARGE SCALE GENOMIC DNA]</scope>
    <source>
        <strain evidence="2">ATCC 43914 / DSM 3382 / HRM2</strain>
    </source>
</reference>
<dbReference type="AlphaFoldDB" id="C0QDQ6"/>
<accession>C0QDQ6</accession>
<dbReference type="STRING" id="177437.HRM2_42710"/>
<sequence>MYIPFHYQVSEYDCVPTALINGVSYLYQRKEIPPMVIQHIYLYCLDTVSRDARFGVGGTSKYAVRMLGNWLSSYKMKKFSVQTEFLEKKAVTLDKDGRIVTCLDEGGIVLCNMLLTPREEHYIMIMAVDDEWVYCFDSYRRVAVRGMGGRVKVLNSTDGRSPNVKIKRRWFEQTETNRFTLGPFSIREGLLVWRNP</sequence>
<name>C0QDQ6_DESAH</name>
<dbReference type="eggNOG" id="ENOG502ZCD4">
    <property type="taxonomic scope" value="Bacteria"/>
</dbReference>
<protein>
    <recommendedName>
        <fullName evidence="3">Peptidase C39 domain-containing protein</fullName>
    </recommendedName>
</protein>
<dbReference type="EMBL" id="CP001087">
    <property type="protein sequence ID" value="ACN17327.1"/>
    <property type="molecule type" value="Genomic_DNA"/>
</dbReference>
<evidence type="ECO:0000313" key="2">
    <source>
        <dbReference type="Proteomes" id="UP000000442"/>
    </source>
</evidence>
<evidence type="ECO:0000313" key="1">
    <source>
        <dbReference type="EMBL" id="ACN17327.1"/>
    </source>
</evidence>
<dbReference type="HOGENOM" id="CLU_1287458_0_0_7"/>
<organism evidence="1 2">
    <name type="scientific">Desulforapulum autotrophicum (strain ATCC 43914 / DSM 3382 / VKM B-1955 / HRM2)</name>
    <name type="common">Desulfobacterium autotrophicum</name>
    <dbReference type="NCBI Taxonomy" id="177437"/>
    <lineage>
        <taxon>Bacteria</taxon>
        <taxon>Pseudomonadati</taxon>
        <taxon>Thermodesulfobacteriota</taxon>
        <taxon>Desulfobacteria</taxon>
        <taxon>Desulfobacterales</taxon>
        <taxon>Desulfobacteraceae</taxon>
        <taxon>Desulforapulum</taxon>
    </lineage>
</organism>
<keyword evidence="2" id="KW-1185">Reference proteome</keyword>
<dbReference type="KEGG" id="dat:HRM2_42710"/>
<dbReference type="OrthoDB" id="5416005at2"/>
<evidence type="ECO:0008006" key="3">
    <source>
        <dbReference type="Google" id="ProtNLM"/>
    </source>
</evidence>
<dbReference type="RefSeq" id="WP_015906059.1">
    <property type="nucleotide sequence ID" value="NC_012108.1"/>
</dbReference>
<proteinExistence type="predicted"/>
<gene>
    <name evidence="1" type="ordered locus">HRM2_42710</name>
</gene>
<dbReference type="Proteomes" id="UP000000442">
    <property type="component" value="Chromosome"/>
</dbReference>